<comment type="caution">
    <text evidence="1">The sequence shown here is derived from an EMBL/GenBank/DDBJ whole genome shotgun (WGS) entry which is preliminary data.</text>
</comment>
<gene>
    <name evidence="1" type="ORF">RPERSI_LOCUS5099</name>
</gene>
<protein>
    <submittedName>
        <fullName evidence="1">29696_t:CDS:1</fullName>
    </submittedName>
</protein>
<feature type="non-terminal residue" evidence="1">
    <location>
        <position position="1"/>
    </location>
</feature>
<dbReference type="EMBL" id="CAJVQC010007482">
    <property type="protein sequence ID" value="CAG8579873.1"/>
    <property type="molecule type" value="Genomic_DNA"/>
</dbReference>
<proteinExistence type="predicted"/>
<sequence>RPTVAIIEKDFNNNDDDGDREKNLYLPASFLRSKKWCSTHVANALALARCRGKPSFFIRLPLIQIGKKSDHF</sequence>
<dbReference type="Proteomes" id="UP000789920">
    <property type="component" value="Unassembled WGS sequence"/>
</dbReference>
<accession>A0ACA9MDA9</accession>
<keyword evidence="2" id="KW-1185">Reference proteome</keyword>
<organism evidence="1 2">
    <name type="scientific">Racocetra persica</name>
    <dbReference type="NCBI Taxonomy" id="160502"/>
    <lineage>
        <taxon>Eukaryota</taxon>
        <taxon>Fungi</taxon>
        <taxon>Fungi incertae sedis</taxon>
        <taxon>Mucoromycota</taxon>
        <taxon>Glomeromycotina</taxon>
        <taxon>Glomeromycetes</taxon>
        <taxon>Diversisporales</taxon>
        <taxon>Gigasporaceae</taxon>
        <taxon>Racocetra</taxon>
    </lineage>
</organism>
<name>A0ACA9MDA9_9GLOM</name>
<reference evidence="1" key="1">
    <citation type="submission" date="2021-06" db="EMBL/GenBank/DDBJ databases">
        <authorList>
            <person name="Kallberg Y."/>
            <person name="Tangrot J."/>
            <person name="Rosling A."/>
        </authorList>
    </citation>
    <scope>NUCLEOTIDE SEQUENCE</scope>
    <source>
        <strain evidence="1">MA461A</strain>
    </source>
</reference>
<evidence type="ECO:0000313" key="1">
    <source>
        <dbReference type="EMBL" id="CAG8579873.1"/>
    </source>
</evidence>
<evidence type="ECO:0000313" key="2">
    <source>
        <dbReference type="Proteomes" id="UP000789920"/>
    </source>
</evidence>